<evidence type="ECO:0000256" key="1">
    <source>
        <dbReference type="ARBA" id="ARBA00004342"/>
    </source>
</evidence>
<dbReference type="PANTHER" id="PTHR45806">
    <property type="entry name" value="SYNAPTOBREVIN HOMOLOG YKT6"/>
    <property type="match status" value="1"/>
</dbReference>
<dbReference type="SMART" id="SM01270">
    <property type="entry name" value="Longin"/>
    <property type="match status" value="1"/>
</dbReference>
<dbReference type="GO" id="GO:0006886">
    <property type="term" value="P:intracellular protein transport"/>
    <property type="evidence" value="ECO:0007669"/>
    <property type="project" value="EnsemblFungi"/>
</dbReference>
<dbReference type="Pfam" id="PF00957">
    <property type="entry name" value="Synaptobrevin"/>
    <property type="match status" value="1"/>
</dbReference>
<evidence type="ECO:0000256" key="6">
    <source>
        <dbReference type="ARBA" id="ARBA00023288"/>
    </source>
</evidence>
<organism evidence="12 13">
    <name type="scientific">Anaeromyces robustus</name>
    <dbReference type="NCBI Taxonomy" id="1754192"/>
    <lineage>
        <taxon>Eukaryota</taxon>
        <taxon>Fungi</taxon>
        <taxon>Fungi incertae sedis</taxon>
        <taxon>Chytridiomycota</taxon>
        <taxon>Chytridiomycota incertae sedis</taxon>
        <taxon>Neocallimastigomycetes</taxon>
        <taxon>Neocallimastigales</taxon>
        <taxon>Neocallimastigaceae</taxon>
        <taxon>Anaeromyces</taxon>
    </lineage>
</organism>
<gene>
    <name evidence="12" type="ORF">BCR32DRAFT_241413</name>
</gene>
<dbReference type="SUPFAM" id="SSF64356">
    <property type="entry name" value="SNARE-like"/>
    <property type="match status" value="1"/>
</dbReference>
<reference evidence="12 13" key="1">
    <citation type="submission" date="2016-08" db="EMBL/GenBank/DDBJ databases">
        <title>A Parts List for Fungal Cellulosomes Revealed by Comparative Genomics.</title>
        <authorList>
            <consortium name="DOE Joint Genome Institute"/>
            <person name="Haitjema C.H."/>
            <person name="Gilmore S.P."/>
            <person name="Henske J.K."/>
            <person name="Solomon K.V."/>
            <person name="De Groot R."/>
            <person name="Kuo A."/>
            <person name="Mondo S.J."/>
            <person name="Salamov A.A."/>
            <person name="Labutti K."/>
            <person name="Zhao Z."/>
            <person name="Chiniquy J."/>
            <person name="Barry K."/>
            <person name="Brewer H.M."/>
            <person name="Purvine S.O."/>
            <person name="Wright A.T."/>
            <person name="Boxma B."/>
            <person name="Van Alen T."/>
            <person name="Hackstein J.H."/>
            <person name="Baker S.E."/>
            <person name="Grigoriev I.V."/>
            <person name="O'Malley M.A."/>
        </authorList>
    </citation>
    <scope>NUCLEOTIDE SEQUENCE [LARGE SCALE GENOMIC DNA]</scope>
    <source>
        <strain evidence="12 13">S4</strain>
    </source>
</reference>
<keyword evidence="13" id="KW-1185">Reference proteome</keyword>
<evidence type="ECO:0000259" key="10">
    <source>
        <dbReference type="PROSITE" id="PS50859"/>
    </source>
</evidence>
<evidence type="ECO:0000256" key="8">
    <source>
        <dbReference type="ARBA" id="ARBA00026133"/>
    </source>
</evidence>
<dbReference type="GO" id="GO:0005768">
    <property type="term" value="C:endosome"/>
    <property type="evidence" value="ECO:0007669"/>
    <property type="project" value="EnsemblFungi"/>
</dbReference>
<dbReference type="GO" id="GO:0000421">
    <property type="term" value="C:autophagosome membrane"/>
    <property type="evidence" value="ECO:0007669"/>
    <property type="project" value="EnsemblFungi"/>
</dbReference>
<name>A0A1Y1XJM1_9FUNG</name>
<proteinExistence type="inferred from homology"/>
<dbReference type="FunFam" id="1.20.5.110:FF:000020">
    <property type="entry name" value="synaptobrevin homolog YKT6"/>
    <property type="match status" value="1"/>
</dbReference>
<dbReference type="GO" id="GO:0005886">
    <property type="term" value="C:plasma membrane"/>
    <property type="evidence" value="ECO:0007669"/>
    <property type="project" value="UniProtKB-SubCell"/>
</dbReference>
<evidence type="ECO:0000256" key="4">
    <source>
        <dbReference type="ARBA" id="ARBA00023136"/>
    </source>
</evidence>
<feature type="domain" description="V-SNARE coiled-coil homology" evidence="11">
    <location>
        <begin position="138"/>
        <end position="198"/>
    </location>
</feature>
<feature type="domain" description="Longin" evidence="10">
    <location>
        <begin position="7"/>
        <end position="124"/>
    </location>
</feature>
<dbReference type="AlphaFoldDB" id="A0A1Y1XJM1"/>
<dbReference type="PROSITE" id="PS50892">
    <property type="entry name" value="V_SNARE"/>
    <property type="match status" value="1"/>
</dbReference>
<dbReference type="GO" id="GO:0006888">
    <property type="term" value="P:endoplasmic reticulum to Golgi vesicle-mediated transport"/>
    <property type="evidence" value="ECO:0007669"/>
    <property type="project" value="EnsemblFungi"/>
</dbReference>
<dbReference type="InterPro" id="IPR042855">
    <property type="entry name" value="V_SNARE_CC"/>
</dbReference>
<dbReference type="SUPFAM" id="SSF58038">
    <property type="entry name" value="SNARE fusion complex"/>
    <property type="match status" value="1"/>
</dbReference>
<accession>A0A1Y1XJM1</accession>
<dbReference type="GO" id="GO:0061909">
    <property type="term" value="P:autophagosome-lysosome fusion"/>
    <property type="evidence" value="ECO:0007669"/>
    <property type="project" value="EnsemblFungi"/>
</dbReference>
<evidence type="ECO:0000256" key="2">
    <source>
        <dbReference type="ARBA" id="ARBA00008025"/>
    </source>
</evidence>
<dbReference type="STRING" id="1754192.A0A1Y1XJM1"/>
<keyword evidence="9" id="KW-0175">Coiled coil</keyword>
<keyword evidence="6" id="KW-0449">Lipoprotein</keyword>
<dbReference type="GO" id="GO:0042144">
    <property type="term" value="P:vacuole fusion, non-autophagic"/>
    <property type="evidence" value="ECO:0007669"/>
    <property type="project" value="EnsemblFungi"/>
</dbReference>
<dbReference type="CDD" id="cd15867">
    <property type="entry name" value="R-SNARE_YKT6"/>
    <property type="match status" value="1"/>
</dbReference>
<protein>
    <recommendedName>
        <fullName evidence="8">Synaptobrevin homolog YKT6</fullName>
    </recommendedName>
</protein>
<evidence type="ECO:0000313" key="12">
    <source>
        <dbReference type="EMBL" id="ORX85903.1"/>
    </source>
</evidence>
<dbReference type="EMBL" id="MCFG01000028">
    <property type="protein sequence ID" value="ORX85903.1"/>
    <property type="molecule type" value="Genomic_DNA"/>
</dbReference>
<dbReference type="GO" id="GO:0033106">
    <property type="term" value="C:cis-Golgi network membrane"/>
    <property type="evidence" value="ECO:0007669"/>
    <property type="project" value="EnsemblFungi"/>
</dbReference>
<dbReference type="GO" id="GO:0000329">
    <property type="term" value="C:fungal-type vacuole membrane"/>
    <property type="evidence" value="ECO:0007669"/>
    <property type="project" value="EnsemblFungi"/>
</dbReference>
<dbReference type="GO" id="GO:0005789">
    <property type="term" value="C:endoplasmic reticulum membrane"/>
    <property type="evidence" value="ECO:0007669"/>
    <property type="project" value="EnsemblFungi"/>
</dbReference>
<evidence type="ECO:0000313" key="13">
    <source>
        <dbReference type="Proteomes" id="UP000193944"/>
    </source>
</evidence>
<evidence type="ECO:0000256" key="3">
    <source>
        <dbReference type="ARBA" id="ARBA00022481"/>
    </source>
</evidence>
<keyword evidence="5" id="KW-0564">Palmitate</keyword>
<dbReference type="Gene3D" id="3.30.450.50">
    <property type="entry name" value="Longin domain"/>
    <property type="match status" value="1"/>
</dbReference>
<dbReference type="InterPro" id="IPR011012">
    <property type="entry name" value="Longin-like_dom_sf"/>
</dbReference>
<sequence>MKVYNISILTNSAPSKLICAEQDLSSFGFFQRGSVQEFINFFSTTAAERTQVGERSKIEQQSYVGYVYSNPNGLAGVVVTDAEYPSRVAFSIINKVLDDFTLKYKKSDWENLDPKKRLDFPELKTYLADFQDPHKADPFMKVQQELDETKVILHKTMDSLLQRGEKLDDLVTKSDMLSSQSKMFYKTSKKTNSCCYLMHIDLFNSVFNR</sequence>
<evidence type="ECO:0000256" key="5">
    <source>
        <dbReference type="ARBA" id="ARBA00023139"/>
    </source>
</evidence>
<evidence type="ECO:0000259" key="11">
    <source>
        <dbReference type="PROSITE" id="PS50892"/>
    </source>
</evidence>
<comment type="caution">
    <text evidence="12">The sequence shown here is derived from an EMBL/GenBank/DDBJ whole genome shotgun (WGS) entry which is preliminary data.</text>
</comment>
<evidence type="ECO:0000256" key="9">
    <source>
        <dbReference type="PROSITE-ProRule" id="PRU00290"/>
    </source>
</evidence>
<dbReference type="Proteomes" id="UP000193944">
    <property type="component" value="Unassembled WGS sequence"/>
</dbReference>
<keyword evidence="7" id="KW-0636">Prenylation</keyword>
<comment type="subcellular location">
    <subcellularLocation>
        <location evidence="1">Cell membrane</location>
        <topology evidence="1">Lipid-anchor</topology>
        <orientation evidence="1">Cytoplasmic side</orientation>
    </subcellularLocation>
</comment>
<evidence type="ECO:0000256" key="7">
    <source>
        <dbReference type="ARBA" id="ARBA00023289"/>
    </source>
</evidence>
<dbReference type="InterPro" id="IPR010908">
    <property type="entry name" value="Longin_dom"/>
</dbReference>
<comment type="similarity">
    <text evidence="2">Belongs to the synaptobrevin family.</text>
</comment>
<keyword evidence="4" id="KW-0472">Membrane</keyword>
<dbReference type="GO" id="GO:0006891">
    <property type="term" value="P:intra-Golgi vesicle-mediated transport"/>
    <property type="evidence" value="ECO:0007669"/>
    <property type="project" value="EnsemblFungi"/>
</dbReference>
<dbReference type="InterPro" id="IPR045848">
    <property type="entry name" value="R-SNARE_YKT6"/>
</dbReference>
<dbReference type="CDD" id="cd14824">
    <property type="entry name" value="Longin"/>
    <property type="match status" value="1"/>
</dbReference>
<dbReference type="OrthoDB" id="27923at2759"/>
<keyword evidence="3" id="KW-0488">Methylation</keyword>
<dbReference type="GO" id="GO:0016409">
    <property type="term" value="F:palmitoyltransferase activity"/>
    <property type="evidence" value="ECO:0007669"/>
    <property type="project" value="EnsemblFungi"/>
</dbReference>
<dbReference type="GO" id="GO:0005484">
    <property type="term" value="F:SNAP receptor activity"/>
    <property type="evidence" value="ECO:0007669"/>
    <property type="project" value="EnsemblFungi"/>
</dbReference>
<dbReference type="PANTHER" id="PTHR45806:SF1">
    <property type="entry name" value="SYNAPTOBREVIN HOMOLOG YKT6"/>
    <property type="match status" value="1"/>
</dbReference>
<dbReference type="GO" id="GO:0031201">
    <property type="term" value="C:SNARE complex"/>
    <property type="evidence" value="ECO:0007669"/>
    <property type="project" value="EnsemblFungi"/>
</dbReference>
<dbReference type="Pfam" id="PF13774">
    <property type="entry name" value="Longin"/>
    <property type="match status" value="1"/>
</dbReference>
<reference evidence="12 13" key="2">
    <citation type="submission" date="2016-08" db="EMBL/GenBank/DDBJ databases">
        <title>Pervasive Adenine N6-methylation of Active Genes in Fungi.</title>
        <authorList>
            <consortium name="DOE Joint Genome Institute"/>
            <person name="Mondo S.J."/>
            <person name="Dannebaum R.O."/>
            <person name="Kuo R.C."/>
            <person name="Labutti K."/>
            <person name="Haridas S."/>
            <person name="Kuo A."/>
            <person name="Salamov A."/>
            <person name="Ahrendt S.R."/>
            <person name="Lipzen A."/>
            <person name="Sullivan W."/>
            <person name="Andreopoulos W.B."/>
            <person name="Clum A."/>
            <person name="Lindquist E."/>
            <person name="Daum C."/>
            <person name="Ramamoorthy G.K."/>
            <person name="Gryganskyi A."/>
            <person name="Culley D."/>
            <person name="Magnuson J.K."/>
            <person name="James T.Y."/>
            <person name="O'Malley M.A."/>
            <person name="Stajich J.E."/>
            <person name="Spatafora J.W."/>
            <person name="Visel A."/>
            <person name="Grigoriev I.V."/>
        </authorList>
    </citation>
    <scope>NUCLEOTIDE SEQUENCE [LARGE SCALE GENOMIC DNA]</scope>
    <source>
        <strain evidence="12 13">S4</strain>
    </source>
</reference>
<dbReference type="Gene3D" id="1.20.5.110">
    <property type="match status" value="1"/>
</dbReference>
<dbReference type="PROSITE" id="PS50859">
    <property type="entry name" value="LONGIN"/>
    <property type="match status" value="1"/>
</dbReference>